<dbReference type="STRING" id="797299.HALLA_14630"/>
<reference evidence="1 2" key="1">
    <citation type="submission" date="2014-01" db="EMBL/GenBank/DDBJ databases">
        <authorList>
            <consortium name="DOE Joint Genome Institute"/>
            <person name="Anderson I."/>
            <person name="Huntemann M."/>
            <person name="Han J."/>
            <person name="Chen A."/>
            <person name="Kyrpides N."/>
            <person name="Mavromatis K."/>
            <person name="Markowitz V."/>
            <person name="Palaniappan K."/>
            <person name="Ivanova N."/>
            <person name="Schaumberg A."/>
            <person name="Pati A."/>
            <person name="Liolios K."/>
            <person name="Nordberg H.P."/>
            <person name="Cantor M.N."/>
            <person name="Hua S.X."/>
            <person name="Woyke T."/>
        </authorList>
    </citation>
    <scope>NUCLEOTIDE SEQUENCE [LARGE SCALE GENOMIC DNA]</scope>
    <source>
        <strain evidence="1 2">XH-48</strain>
    </source>
</reference>
<proteinExistence type="predicted"/>
<dbReference type="KEGG" id="hlr:HALLA_14630"/>
<name>W0JQP7_9EURY</name>
<dbReference type="HOGENOM" id="CLU_3394469_0_0_2"/>
<sequence length="31" mass="3559">MTDSDSRLFGYGLVRGWKTDRRIEHSTSSTV</sequence>
<dbReference type="EMBL" id="CP007055">
    <property type="protein sequence ID" value="AHG01056.1"/>
    <property type="molecule type" value="Genomic_DNA"/>
</dbReference>
<dbReference type="AlphaFoldDB" id="W0JQP7"/>
<evidence type="ECO:0000313" key="1">
    <source>
        <dbReference type="EMBL" id="AHG01056.1"/>
    </source>
</evidence>
<accession>W0JQP7</accession>
<dbReference type="Proteomes" id="UP000019024">
    <property type="component" value="Chromosome"/>
</dbReference>
<gene>
    <name evidence="1" type="ORF">HALLA_14630</name>
</gene>
<keyword evidence="2" id="KW-1185">Reference proteome</keyword>
<organism evidence="1 2">
    <name type="scientific">Halostagnicola larsenii XH-48</name>
    <dbReference type="NCBI Taxonomy" id="797299"/>
    <lineage>
        <taxon>Archaea</taxon>
        <taxon>Methanobacteriati</taxon>
        <taxon>Methanobacteriota</taxon>
        <taxon>Stenosarchaea group</taxon>
        <taxon>Halobacteria</taxon>
        <taxon>Halobacteriales</taxon>
        <taxon>Natrialbaceae</taxon>
        <taxon>Halostagnicola</taxon>
    </lineage>
</organism>
<evidence type="ECO:0000313" key="2">
    <source>
        <dbReference type="Proteomes" id="UP000019024"/>
    </source>
</evidence>
<protein>
    <submittedName>
        <fullName evidence="1">Uncharacterized protein</fullName>
    </submittedName>
</protein>